<evidence type="ECO:0000313" key="2">
    <source>
        <dbReference type="EMBL" id="KAF6145091.1"/>
    </source>
</evidence>
<accession>A0A7J7LR10</accession>
<organism evidence="2 3">
    <name type="scientific">Kingdonia uniflora</name>
    <dbReference type="NCBI Taxonomy" id="39325"/>
    <lineage>
        <taxon>Eukaryota</taxon>
        <taxon>Viridiplantae</taxon>
        <taxon>Streptophyta</taxon>
        <taxon>Embryophyta</taxon>
        <taxon>Tracheophyta</taxon>
        <taxon>Spermatophyta</taxon>
        <taxon>Magnoliopsida</taxon>
        <taxon>Ranunculales</taxon>
        <taxon>Circaeasteraceae</taxon>
        <taxon>Kingdonia</taxon>
    </lineage>
</organism>
<name>A0A7J7LR10_9MAGN</name>
<dbReference type="PANTHER" id="PTHR47273">
    <property type="entry name" value="EXPRESSED PROTEIN"/>
    <property type="match status" value="1"/>
</dbReference>
<reference evidence="2 3" key="1">
    <citation type="journal article" date="2020" name="IScience">
        <title>Genome Sequencing of the Endangered Kingdonia uniflora (Circaeasteraceae, Ranunculales) Reveals Potential Mechanisms of Evolutionary Specialization.</title>
        <authorList>
            <person name="Sun Y."/>
            <person name="Deng T."/>
            <person name="Zhang A."/>
            <person name="Moore M.J."/>
            <person name="Landis J.B."/>
            <person name="Lin N."/>
            <person name="Zhang H."/>
            <person name="Zhang X."/>
            <person name="Huang J."/>
            <person name="Zhang X."/>
            <person name="Sun H."/>
            <person name="Wang H."/>
        </authorList>
    </citation>
    <scope>NUCLEOTIDE SEQUENCE [LARGE SCALE GENOMIC DNA]</scope>
    <source>
        <strain evidence="2">TB1705</strain>
        <tissue evidence="2">Leaf</tissue>
    </source>
</reference>
<sequence>MGSFYGCFSLMLFFFLASPSIARQENPSIDLSGREESVEMAGYGEERLSSVVVTGTVLCETRLDSEVRALPISGATMAVLCKVSRKSMKSSWAKTKTNEYGEFIIDLPSHLHALTDLHKKCSVRVLRLPKKSPCSHAFIRQQRKLKLSSVRNNIRAYTTDDLKLIPVPIHSLNCRLWCSITKGGGPHSDNQA</sequence>
<keyword evidence="3" id="KW-1185">Reference proteome</keyword>
<dbReference type="PANTHER" id="PTHR47273:SF6">
    <property type="entry name" value="POLLEN OLE E 1 ALLERGEN AND EXTENSIN FAMILY PROTEIN"/>
    <property type="match status" value="1"/>
</dbReference>
<gene>
    <name evidence="2" type="ORF">GIB67_013442</name>
</gene>
<evidence type="ECO:0008006" key="4">
    <source>
        <dbReference type="Google" id="ProtNLM"/>
    </source>
</evidence>
<evidence type="ECO:0000256" key="1">
    <source>
        <dbReference type="SAM" id="SignalP"/>
    </source>
</evidence>
<dbReference type="Pfam" id="PF01190">
    <property type="entry name" value="Pollen_Ole_e_1"/>
    <property type="match status" value="1"/>
</dbReference>
<feature type="signal peptide" evidence="1">
    <location>
        <begin position="1"/>
        <end position="22"/>
    </location>
</feature>
<proteinExistence type="predicted"/>
<dbReference type="EMBL" id="JACGCM010002086">
    <property type="protein sequence ID" value="KAF6145091.1"/>
    <property type="molecule type" value="Genomic_DNA"/>
</dbReference>
<dbReference type="OrthoDB" id="744797at2759"/>
<evidence type="ECO:0000313" key="3">
    <source>
        <dbReference type="Proteomes" id="UP000541444"/>
    </source>
</evidence>
<keyword evidence="1" id="KW-0732">Signal</keyword>
<dbReference type="AlphaFoldDB" id="A0A7J7LR10"/>
<comment type="caution">
    <text evidence="2">The sequence shown here is derived from an EMBL/GenBank/DDBJ whole genome shotgun (WGS) entry which is preliminary data.</text>
</comment>
<protein>
    <recommendedName>
        <fullName evidence="4">Pollen Ole e 1 allergen and extensin family protein</fullName>
    </recommendedName>
</protein>
<feature type="chain" id="PRO_5029514669" description="Pollen Ole e 1 allergen and extensin family protein" evidence="1">
    <location>
        <begin position="23"/>
        <end position="192"/>
    </location>
</feature>
<dbReference type="Proteomes" id="UP000541444">
    <property type="component" value="Unassembled WGS sequence"/>
</dbReference>